<dbReference type="CDD" id="cd11732">
    <property type="entry name" value="ASKHA_NBD_HSP70_HSP105-110-like"/>
    <property type="match status" value="1"/>
</dbReference>
<feature type="compositionally biased region" description="Basic and acidic residues" evidence="3">
    <location>
        <begin position="817"/>
        <end position="882"/>
    </location>
</feature>
<dbReference type="PRINTS" id="PR00301">
    <property type="entry name" value="HEATSHOCK70"/>
</dbReference>
<proteinExistence type="predicted"/>
<dbReference type="Gene3D" id="3.90.640.10">
    <property type="entry name" value="Actin, Chain A, domain 4"/>
    <property type="match status" value="1"/>
</dbReference>
<keyword evidence="1" id="KW-0547">Nucleotide-binding</keyword>
<dbReference type="SUPFAM" id="SSF100920">
    <property type="entry name" value="Heat shock protein 70kD (HSP70), peptide-binding domain"/>
    <property type="match status" value="1"/>
</dbReference>
<evidence type="ECO:0000256" key="1">
    <source>
        <dbReference type="ARBA" id="ARBA00022741"/>
    </source>
</evidence>
<organism evidence="4 5">
    <name type="scientific">Tritrichomonas musculus</name>
    <dbReference type="NCBI Taxonomy" id="1915356"/>
    <lineage>
        <taxon>Eukaryota</taxon>
        <taxon>Metamonada</taxon>
        <taxon>Parabasalia</taxon>
        <taxon>Tritrichomonadida</taxon>
        <taxon>Tritrichomonadidae</taxon>
        <taxon>Tritrichomonas</taxon>
    </lineage>
</organism>
<evidence type="ECO:0008006" key="6">
    <source>
        <dbReference type="Google" id="ProtNLM"/>
    </source>
</evidence>
<dbReference type="Gene3D" id="1.20.1270.10">
    <property type="match status" value="1"/>
</dbReference>
<keyword evidence="2" id="KW-0067">ATP-binding</keyword>
<feature type="compositionally biased region" description="Basic and acidic residues" evidence="3">
    <location>
        <begin position="563"/>
        <end position="600"/>
    </location>
</feature>
<dbReference type="Gene3D" id="2.60.34.10">
    <property type="entry name" value="Substrate Binding Domain Of DNAk, Chain A, domain 1"/>
    <property type="match status" value="1"/>
</dbReference>
<feature type="compositionally biased region" description="Polar residues" evidence="3">
    <location>
        <begin position="551"/>
        <end position="562"/>
    </location>
</feature>
<dbReference type="Pfam" id="PF00012">
    <property type="entry name" value="HSP70"/>
    <property type="match status" value="1"/>
</dbReference>
<dbReference type="PANTHER" id="PTHR45639">
    <property type="entry name" value="HSC70CB, ISOFORM G-RELATED"/>
    <property type="match status" value="1"/>
</dbReference>
<feature type="region of interest" description="Disordered" evidence="3">
    <location>
        <begin position="491"/>
        <end position="600"/>
    </location>
</feature>
<dbReference type="InterPro" id="IPR013126">
    <property type="entry name" value="Hsp_70_fam"/>
</dbReference>
<comment type="caution">
    <text evidence="4">The sequence shown here is derived from an EMBL/GenBank/DDBJ whole genome shotgun (WGS) entry which is preliminary data.</text>
</comment>
<evidence type="ECO:0000256" key="2">
    <source>
        <dbReference type="ARBA" id="ARBA00022840"/>
    </source>
</evidence>
<feature type="region of interest" description="Disordered" evidence="3">
    <location>
        <begin position="804"/>
        <end position="882"/>
    </location>
</feature>
<dbReference type="Gene3D" id="3.30.420.40">
    <property type="match status" value="2"/>
</dbReference>
<evidence type="ECO:0000256" key="3">
    <source>
        <dbReference type="SAM" id="MobiDB-lite"/>
    </source>
</evidence>
<dbReference type="SUPFAM" id="SSF53067">
    <property type="entry name" value="Actin-like ATPase domain"/>
    <property type="match status" value="2"/>
</dbReference>
<dbReference type="EMBL" id="JAPFFF010000009">
    <property type="protein sequence ID" value="KAK8882762.1"/>
    <property type="molecule type" value="Genomic_DNA"/>
</dbReference>
<gene>
    <name evidence="4" type="ORF">M9Y10_045403</name>
</gene>
<dbReference type="PANTHER" id="PTHR45639:SF4">
    <property type="entry name" value="HSC70CB, ISOFORM G"/>
    <property type="match status" value="1"/>
</dbReference>
<evidence type="ECO:0000313" key="5">
    <source>
        <dbReference type="Proteomes" id="UP001470230"/>
    </source>
</evidence>
<evidence type="ECO:0000313" key="4">
    <source>
        <dbReference type="EMBL" id="KAK8882762.1"/>
    </source>
</evidence>
<reference evidence="4 5" key="1">
    <citation type="submission" date="2024-04" db="EMBL/GenBank/DDBJ databases">
        <title>Tritrichomonas musculus Genome.</title>
        <authorList>
            <person name="Alves-Ferreira E."/>
            <person name="Grigg M."/>
            <person name="Lorenzi H."/>
            <person name="Galac M."/>
        </authorList>
    </citation>
    <scope>NUCLEOTIDE SEQUENCE [LARGE SCALE GENOMIC DNA]</scope>
    <source>
        <strain evidence="4 5">EAF2021</strain>
    </source>
</reference>
<sequence>MSSVLAIDFGNENLVISAPRKGGVDVINNQSSQRLTPSMVAFSETRRYAGEFARQQQMQNVKGTITNLKRLVGLKYDSNDREVVQKLVPFKLVKLDDGYIGVEVMYLNELNTFRVEQCIALLLKEVFQIANHQNIHASDCVIVISPWWDECQRRSILDSAKIAGFNVLKLLNSTTAAAIVYSMYHRKKLPESADKAVPVAFVDFGDSTLNVAIVSLSQGTVEVKGFACDEHLGGIDFTSALVKMLLEKTKQKYKIDPTQNPRAMLRFTQAAEKLKKSLSINPVMPFDVQSCMNDIDISFMVKREEYEETITGLVERIESPIVKALELADVKKEDLFAIEVHGGASRVKAVKDKIRSVFGKDLTQSLNPDECFSMGAGFQAAILSPQYRVDLKVKDVAPHQVMIEWVDDQGVKKTNELFKQFNVVPCTKIVPIKVKRNCHVRLFNEQTGEIGYTDIDTGSDEVLTVRLKVRLTPNGIIEVIEATHQVTEEIIIPEEPKKEEPKKEEAKKEEPKKEDEKKEEEPKKEGEQPKPEEATKEEPKKEGEEPKVETANDTIPPTSSEEQLFHTKSEEQLDKKAEEDKKEQPKESEPEKPAEPKKKIIKKDIPVAFHFKAHYGLSNDLIEKYKAEERKMFKRDQDEIKIDNARNELESYIFTMNTYITRDYPEYFDPSKKDEYLQKTSQAQCWFEENEFDRLPLKDYEDQVAILKKFGEPAIARRNSRIEVPRQIQEFIDQAETEKKKLDNKDEKFSHITEEERSVVRKDIEAYVAWLNSQLAEVEKTPKHLDVPFKRSEAQNKFYAVEKKVKDLLMKPKPAPPKKEEKKEENKDEKKEENKDEKKEENKDEKKEENKDEKKEENKDEKKEEKKEQPEADGHKPEDDID</sequence>
<keyword evidence="5" id="KW-1185">Reference proteome</keyword>
<feature type="compositionally biased region" description="Basic and acidic residues" evidence="3">
    <location>
        <begin position="494"/>
        <end position="550"/>
    </location>
</feature>
<dbReference type="SUPFAM" id="SSF100934">
    <property type="entry name" value="Heat shock protein 70kD (HSP70), C-terminal subdomain"/>
    <property type="match status" value="1"/>
</dbReference>
<accession>A0ABR2JVJ0</accession>
<dbReference type="InterPro" id="IPR029048">
    <property type="entry name" value="HSP70_C_sf"/>
</dbReference>
<protein>
    <recommendedName>
        <fullName evidence="6">DnaK protein</fullName>
    </recommendedName>
</protein>
<dbReference type="InterPro" id="IPR043129">
    <property type="entry name" value="ATPase_NBD"/>
</dbReference>
<dbReference type="InterPro" id="IPR029047">
    <property type="entry name" value="HSP70_peptide-bd_sf"/>
</dbReference>
<dbReference type="Proteomes" id="UP001470230">
    <property type="component" value="Unassembled WGS sequence"/>
</dbReference>
<name>A0ABR2JVJ0_9EUKA</name>
<dbReference type="Gene3D" id="3.30.30.30">
    <property type="match status" value="1"/>
</dbReference>